<comment type="subcellular location">
    <subcellularLocation>
        <location evidence="1">Nucleus</location>
    </subcellularLocation>
</comment>
<evidence type="ECO:0000256" key="5">
    <source>
        <dbReference type="ARBA" id="ARBA00022771"/>
    </source>
</evidence>
<dbReference type="GO" id="GO:0005686">
    <property type="term" value="C:U2 snRNP"/>
    <property type="evidence" value="ECO:0007669"/>
    <property type="project" value="TreeGrafter"/>
</dbReference>
<evidence type="ECO:0000256" key="2">
    <source>
        <dbReference type="ARBA" id="ARBA00008995"/>
    </source>
</evidence>
<evidence type="ECO:0000256" key="1">
    <source>
        <dbReference type="ARBA" id="ARBA00004123"/>
    </source>
</evidence>
<dbReference type="GO" id="GO:0071004">
    <property type="term" value="C:U2-type prespliceosome"/>
    <property type="evidence" value="ECO:0007669"/>
    <property type="project" value="TreeGrafter"/>
</dbReference>
<dbReference type="GO" id="GO:0003676">
    <property type="term" value="F:nucleic acid binding"/>
    <property type="evidence" value="ECO:0007669"/>
    <property type="project" value="InterPro"/>
</dbReference>
<dbReference type="PROSITE" id="PS50171">
    <property type="entry name" value="ZF_MATRIN"/>
    <property type="match status" value="1"/>
</dbReference>
<dbReference type="InterPro" id="IPR052092">
    <property type="entry name" value="SF3A2"/>
</dbReference>
<keyword evidence="3" id="KW-0479">Metal-binding</keyword>
<feature type="compositionally biased region" description="Basic and acidic residues" evidence="10">
    <location>
        <begin position="515"/>
        <end position="524"/>
    </location>
</feature>
<keyword evidence="6" id="KW-0862">Zinc</keyword>
<evidence type="ECO:0000313" key="13">
    <source>
        <dbReference type="Proteomes" id="UP000754883"/>
    </source>
</evidence>
<dbReference type="GO" id="GO:0008483">
    <property type="term" value="F:transaminase activity"/>
    <property type="evidence" value="ECO:0007669"/>
    <property type="project" value="InterPro"/>
</dbReference>
<dbReference type="Pfam" id="PF16835">
    <property type="entry name" value="SF3A2"/>
    <property type="match status" value="1"/>
</dbReference>
<keyword evidence="8" id="KW-0508">mRNA splicing</keyword>
<dbReference type="PANTHER" id="PTHR23205">
    <property type="entry name" value="SPLICING FACTOR 3A SUBUNIT 2"/>
    <property type="match status" value="1"/>
</dbReference>
<dbReference type="InterPro" id="IPR015421">
    <property type="entry name" value="PyrdxlP-dep_Trfase_major"/>
</dbReference>
<dbReference type="SUPFAM" id="SSF53383">
    <property type="entry name" value="PLP-dependent transferases"/>
    <property type="match status" value="1"/>
</dbReference>
<keyword evidence="4" id="KW-0507">mRNA processing</keyword>
<feature type="region of interest" description="Disordered" evidence="10">
    <location>
        <begin position="515"/>
        <end position="534"/>
    </location>
</feature>
<dbReference type="InterPro" id="IPR005814">
    <property type="entry name" value="Aminotrans_3"/>
</dbReference>
<protein>
    <recommendedName>
        <fullName evidence="11">Matrin-type domain-containing protein</fullName>
    </recommendedName>
</protein>
<keyword evidence="9" id="KW-0539">Nucleus</keyword>
<dbReference type="Gene3D" id="3.90.1150.10">
    <property type="entry name" value="Aspartate Aminotransferase, domain 1"/>
    <property type="match status" value="1"/>
</dbReference>
<dbReference type="SMART" id="SM01050">
    <property type="entry name" value="CactinC_cactus"/>
    <property type="match status" value="1"/>
</dbReference>
<evidence type="ECO:0000256" key="8">
    <source>
        <dbReference type="ARBA" id="ARBA00023187"/>
    </source>
</evidence>
<dbReference type="OrthoDB" id="425114at2759"/>
<keyword evidence="5" id="KW-0863">Zinc-finger</keyword>
<reference evidence="12 13" key="2">
    <citation type="submission" date="2021-10" db="EMBL/GenBank/DDBJ databases">
        <authorList>
            <person name="Piombo E."/>
        </authorList>
    </citation>
    <scope>NUCLEOTIDE SEQUENCE [LARGE SCALE GENOMIC DNA]</scope>
</reference>
<keyword evidence="4" id="KW-0747">Spliceosome</keyword>
<evidence type="ECO:0000256" key="9">
    <source>
        <dbReference type="ARBA" id="ARBA00023242"/>
    </source>
</evidence>
<dbReference type="GO" id="GO:0071013">
    <property type="term" value="C:catalytic step 2 spliceosome"/>
    <property type="evidence" value="ECO:0007669"/>
    <property type="project" value="TreeGrafter"/>
</dbReference>
<reference evidence="13" key="1">
    <citation type="submission" date="2019-06" db="EMBL/GenBank/DDBJ databases">
        <authorList>
            <person name="Broberg M."/>
        </authorList>
    </citation>
    <scope>NUCLEOTIDE SEQUENCE [LARGE SCALE GENOMIC DNA]</scope>
</reference>
<sequence>MADTSAERLARKLQDAISKYIEQNQVSKALHEEALASLPGGNTRTVLHTDPFPLCIKSGKGYQVTSEDGRVYTDLIGEFSAALYGHSNDKIIGAIEKTIHGSGLNIGGTTSQEKLFARQLCDRFHLERVRLANSGTEANLHALAAAKLFTGKKKVVAFSNGYHGGVLTFSGDKPAANNVDIEDWVVVKYNDLEGAQEAIRGEGVAAVIMEGMQGAAGSIAGTPEFLHGVQKAAKDAGIIFILDEVMTSRMSTNGLAHLRGLKPDLKTLGKYLGGGLAFGAFGGREDIMAIFDPRSPGSVSHSGTFNNNTLVTRTGYVGLTEIYTPERAQAFTDTGEDLRRRLNEAAKGTRVCFTGVGTLMTVHFPVDGNRDFIRADSIEEVAALRDLFWYEMLDQGFWLARRGFMAFILETPPAEFDRFVEAYTQSAMDFQNRAGSKFGGGGVASQSATNADRRERLRKLALETINLDQDPYFFKNHVGSFECRLCLTVHQNDGSYLAHTQGKKHQTNLARRAAREQKEGKREGQNAIDPATGLPIGVAAPRRNLVKIGRPGYKITKIRDPTTRQQGLLFQLQYPEAEPGSPAPKWQVMNAFAQRVEEPDRNYQYLLVAAEPYETVGFKIPARELDKRDDRQFSFWDPDAKEYWIQIMFMTEREERYNAAPGLGPRS</sequence>
<dbReference type="Gene3D" id="2.60.40.2690">
    <property type="match status" value="1"/>
</dbReference>
<proteinExistence type="inferred from homology"/>
<dbReference type="PANTHER" id="PTHR23205:SF0">
    <property type="entry name" value="SPLICING FACTOR 3A SUBUNIT 2"/>
    <property type="match status" value="1"/>
</dbReference>
<keyword evidence="7" id="KW-0663">Pyridoxal phosphate</keyword>
<gene>
    <name evidence="12" type="ORF">CBYS24578_00001355</name>
</gene>
<dbReference type="AlphaFoldDB" id="A0A9N9YAI9"/>
<organism evidence="12 13">
    <name type="scientific">Clonostachys byssicola</name>
    <dbReference type="NCBI Taxonomy" id="160290"/>
    <lineage>
        <taxon>Eukaryota</taxon>
        <taxon>Fungi</taxon>
        <taxon>Dikarya</taxon>
        <taxon>Ascomycota</taxon>
        <taxon>Pezizomycotina</taxon>
        <taxon>Sordariomycetes</taxon>
        <taxon>Hypocreomycetidae</taxon>
        <taxon>Hypocreales</taxon>
        <taxon>Bionectriaceae</taxon>
        <taxon>Clonostachys</taxon>
    </lineage>
</organism>
<dbReference type="GO" id="GO:0000245">
    <property type="term" value="P:spliceosomal complex assembly"/>
    <property type="evidence" value="ECO:0007669"/>
    <property type="project" value="TreeGrafter"/>
</dbReference>
<evidence type="ECO:0000256" key="6">
    <source>
        <dbReference type="ARBA" id="ARBA00022833"/>
    </source>
</evidence>
<accession>A0A9N9YAI9</accession>
<dbReference type="InterPro" id="IPR013087">
    <property type="entry name" value="Znf_C2H2_type"/>
</dbReference>
<keyword evidence="13" id="KW-1185">Reference proteome</keyword>
<dbReference type="GO" id="GO:0030170">
    <property type="term" value="F:pyridoxal phosphate binding"/>
    <property type="evidence" value="ECO:0007669"/>
    <property type="project" value="InterPro"/>
</dbReference>
<name>A0A9N9YAI9_9HYPO</name>
<evidence type="ECO:0000313" key="12">
    <source>
        <dbReference type="EMBL" id="CAH0001143.1"/>
    </source>
</evidence>
<dbReference type="Pfam" id="PF00202">
    <property type="entry name" value="Aminotran_3"/>
    <property type="match status" value="1"/>
</dbReference>
<dbReference type="InterPro" id="IPR015424">
    <property type="entry name" value="PyrdxlP-dep_Trfase"/>
</dbReference>
<comment type="similarity">
    <text evidence="2">Belongs to the SF3A2 family.</text>
</comment>
<dbReference type="SMART" id="SM00451">
    <property type="entry name" value="ZnF_U1"/>
    <property type="match status" value="1"/>
</dbReference>
<comment type="caution">
    <text evidence="12">The sequence shown here is derived from an EMBL/GenBank/DDBJ whole genome shotgun (WGS) entry which is preliminary data.</text>
</comment>
<evidence type="ECO:0000256" key="4">
    <source>
        <dbReference type="ARBA" id="ARBA00022728"/>
    </source>
</evidence>
<dbReference type="InterPro" id="IPR000690">
    <property type="entry name" value="Matrin/U1-C_Znf_C2H2"/>
</dbReference>
<dbReference type="GO" id="GO:0008270">
    <property type="term" value="F:zinc ion binding"/>
    <property type="evidence" value="ECO:0007669"/>
    <property type="project" value="UniProtKB-KW"/>
</dbReference>
<evidence type="ECO:0000256" key="7">
    <source>
        <dbReference type="ARBA" id="ARBA00022898"/>
    </source>
</evidence>
<dbReference type="Proteomes" id="UP000754883">
    <property type="component" value="Unassembled WGS sequence"/>
</dbReference>
<dbReference type="Pfam" id="PF12874">
    <property type="entry name" value="zf-met"/>
    <property type="match status" value="1"/>
</dbReference>
<dbReference type="Gene3D" id="3.40.640.10">
    <property type="entry name" value="Type I PLP-dependent aspartate aminotransferase-like (Major domain)"/>
    <property type="match status" value="1"/>
</dbReference>
<evidence type="ECO:0000256" key="10">
    <source>
        <dbReference type="SAM" id="MobiDB-lite"/>
    </source>
</evidence>
<dbReference type="InterPro" id="IPR003604">
    <property type="entry name" value="Matrin/U1-like-C_Znf_C2H2"/>
</dbReference>
<dbReference type="InterPro" id="IPR015422">
    <property type="entry name" value="PyrdxlP-dep_Trfase_small"/>
</dbReference>
<feature type="domain" description="Matrin-type" evidence="11">
    <location>
        <begin position="481"/>
        <end position="511"/>
    </location>
</feature>
<evidence type="ECO:0000256" key="3">
    <source>
        <dbReference type="ARBA" id="ARBA00022723"/>
    </source>
</evidence>
<dbReference type="InterPro" id="IPR031781">
    <property type="entry name" value="SF3A2_dom"/>
</dbReference>
<evidence type="ECO:0000259" key="11">
    <source>
        <dbReference type="PROSITE" id="PS50171"/>
    </source>
</evidence>
<dbReference type="EMBL" id="CABFNO020001560">
    <property type="protein sequence ID" value="CAH0001143.1"/>
    <property type="molecule type" value="Genomic_DNA"/>
</dbReference>